<proteinExistence type="predicted"/>
<accession>A0A7W9PIT9</accession>
<evidence type="ECO:0000313" key="1">
    <source>
        <dbReference type="EMBL" id="MBB5916690.1"/>
    </source>
</evidence>
<comment type="caution">
    <text evidence="1">The sequence shown here is derived from an EMBL/GenBank/DDBJ whole genome shotgun (WGS) entry which is preliminary data.</text>
</comment>
<evidence type="ECO:0000313" key="2">
    <source>
        <dbReference type="Proteomes" id="UP000540412"/>
    </source>
</evidence>
<dbReference type="EMBL" id="JACHIT010000002">
    <property type="protein sequence ID" value="MBB5916690.1"/>
    <property type="molecule type" value="Genomic_DNA"/>
</dbReference>
<reference evidence="1 2" key="1">
    <citation type="submission" date="2020-08" db="EMBL/GenBank/DDBJ databases">
        <title>Sequencing the genomes of 1000 actinobacteria strains.</title>
        <authorList>
            <person name="Klenk H.-P."/>
        </authorList>
    </citation>
    <scope>NUCLEOTIDE SEQUENCE [LARGE SCALE GENOMIC DNA]</scope>
    <source>
        <strain evidence="1 2">DSM 43582</strain>
    </source>
</reference>
<dbReference type="Proteomes" id="UP000540412">
    <property type="component" value="Unassembled WGS sequence"/>
</dbReference>
<keyword evidence="2" id="KW-1185">Reference proteome</keyword>
<protein>
    <submittedName>
        <fullName evidence="1">Uncharacterized protein</fullName>
    </submittedName>
</protein>
<name>A0A7W9PIT9_9NOCA</name>
<gene>
    <name evidence="1" type="ORF">BJY24_005602</name>
</gene>
<dbReference type="AlphaFoldDB" id="A0A7W9PIT9"/>
<sequence length="71" mass="7457">MTASDRLVHDMHGLGLQLTVLRALFDTGEVAGPDPRGVRAAIAAALVDLDLLIHRTDTAVLALTEQAPPST</sequence>
<organism evidence="1 2">
    <name type="scientific">Nocardia transvalensis</name>
    <dbReference type="NCBI Taxonomy" id="37333"/>
    <lineage>
        <taxon>Bacteria</taxon>
        <taxon>Bacillati</taxon>
        <taxon>Actinomycetota</taxon>
        <taxon>Actinomycetes</taxon>
        <taxon>Mycobacteriales</taxon>
        <taxon>Nocardiaceae</taxon>
        <taxon>Nocardia</taxon>
    </lineage>
</organism>